<keyword evidence="1" id="KW-0175">Coiled coil</keyword>
<dbReference type="STRING" id="1890364.A0A2P6NJN6"/>
<dbReference type="AlphaFoldDB" id="A0A2P6NJN6"/>
<dbReference type="EMBL" id="MDYQ01000068">
    <property type="protein sequence ID" value="PRP84178.1"/>
    <property type="molecule type" value="Genomic_DNA"/>
</dbReference>
<reference evidence="2 3" key="1">
    <citation type="journal article" date="2018" name="Genome Biol. Evol.">
        <title>Multiple Roots of Fruiting Body Formation in Amoebozoa.</title>
        <authorList>
            <person name="Hillmann F."/>
            <person name="Forbes G."/>
            <person name="Novohradska S."/>
            <person name="Ferling I."/>
            <person name="Riege K."/>
            <person name="Groth M."/>
            <person name="Westermann M."/>
            <person name="Marz M."/>
            <person name="Spaller T."/>
            <person name="Winckler T."/>
            <person name="Schaap P."/>
            <person name="Glockner G."/>
        </authorList>
    </citation>
    <scope>NUCLEOTIDE SEQUENCE [LARGE SCALE GENOMIC DNA]</scope>
    <source>
        <strain evidence="2 3">Jena</strain>
    </source>
</reference>
<evidence type="ECO:0000313" key="3">
    <source>
        <dbReference type="Proteomes" id="UP000241769"/>
    </source>
</evidence>
<keyword evidence="3" id="KW-1185">Reference proteome</keyword>
<sequence length="808" mass="93809">MMQSNTKEEAIEIPPPKPLRELCFSESELMNSPQLLEMRTQLEQLRVQSRQEQKDMQEQREMKSLWMVETEELRKRLAAERRALEIVKKIHTEVNLVPPKTLEREEIERLKTALAISGARIDELEKTRDEAVTRSTDFEAVKNRLEEETNKRQELDDLLLDVQMEASSWRDKFNLEVQGREIFNAERESLEALSAVQLLTLRKKLDELENEKSSASSRIELEVQAKSRLEQQLLTKQQEINQYKLNAINRDAEKDKTIAALQVDLELSKSKTIELQSTLQTQRETIDDLQKKSRTTFGSFERVSAIDYGIIKRENEALNQQVQIHSTILHSHTVQIQLLKSASREDGTEGNKEQKVQDITKREEVVAKREEEITKRSEEVSRREEIISKRDEEVEELKLENERIYIRLQRAEMSLDHVHAELTKLQTPLEETHVKQTTTIELEDPRKIELHSLKMANQNQKAELEAAKQLISNLEMKIEIQASRQKTLEENFIQENLQALSLKEKLSLLSVELEESRRESAILRGAIDESSIEKLWIARMEAALAGYEMEAKLDEEMASQHVMRDIANEAVRLTINNLRQAQTIAAVREARNLQLSAAQIEAAKVLTFGQERIEMEGERNRVKELRHSLNLAHSEQKKARSAWEAEIHEAMLERDQSLTALEDIVQENADLRESLLMAEQDASEKETARLKLQLELVQMGSLLDMQTNSRLRAEEQVLLKQREQLIHLTSENKSLNQHAQVLEGQLREFREHLSDLKKMLEGRKTRRDRLLQLARNMSLGVDDEHPRDNSDTNTIIDSNAWSEEDKYV</sequence>
<dbReference type="InParanoid" id="A0A2P6NJN6"/>
<organism evidence="2 3">
    <name type="scientific">Planoprotostelium fungivorum</name>
    <dbReference type="NCBI Taxonomy" id="1890364"/>
    <lineage>
        <taxon>Eukaryota</taxon>
        <taxon>Amoebozoa</taxon>
        <taxon>Evosea</taxon>
        <taxon>Variosea</taxon>
        <taxon>Cavosteliida</taxon>
        <taxon>Cavosteliaceae</taxon>
        <taxon>Planoprotostelium</taxon>
    </lineage>
</organism>
<feature type="coiled-coil region" evidence="1">
    <location>
        <begin position="732"/>
        <end position="759"/>
    </location>
</feature>
<comment type="caution">
    <text evidence="2">The sequence shown here is derived from an EMBL/GenBank/DDBJ whole genome shotgun (WGS) entry which is preliminary data.</text>
</comment>
<evidence type="ECO:0000256" key="1">
    <source>
        <dbReference type="SAM" id="Coils"/>
    </source>
</evidence>
<feature type="coiled-coil region" evidence="1">
    <location>
        <begin position="450"/>
        <end position="519"/>
    </location>
</feature>
<proteinExistence type="predicted"/>
<protein>
    <submittedName>
        <fullName evidence="2">Uncharacterized protein</fullName>
    </submittedName>
</protein>
<feature type="coiled-coil region" evidence="1">
    <location>
        <begin position="198"/>
        <end position="246"/>
    </location>
</feature>
<feature type="coiled-coil region" evidence="1">
    <location>
        <begin position="107"/>
        <end position="165"/>
    </location>
</feature>
<dbReference type="Proteomes" id="UP000241769">
    <property type="component" value="Unassembled WGS sequence"/>
</dbReference>
<name>A0A2P6NJN6_9EUKA</name>
<feature type="coiled-coil region" evidence="1">
    <location>
        <begin position="35"/>
        <end position="62"/>
    </location>
</feature>
<gene>
    <name evidence="2" type="ORF">PROFUN_08378</name>
</gene>
<accession>A0A2P6NJN6</accession>
<evidence type="ECO:0000313" key="2">
    <source>
        <dbReference type="EMBL" id="PRP84178.1"/>
    </source>
</evidence>